<dbReference type="FunFam" id="3.40.140.10:FF:000062">
    <property type="entry name" value="tRNA-specific adenosine deaminase-like protein 3"/>
    <property type="match status" value="1"/>
</dbReference>
<organism evidence="5 6">
    <name type="scientific">Podarcis muralis</name>
    <name type="common">Wall lizard</name>
    <name type="synonym">Lacerta muralis</name>
    <dbReference type="NCBI Taxonomy" id="64176"/>
    <lineage>
        <taxon>Eukaryota</taxon>
        <taxon>Metazoa</taxon>
        <taxon>Chordata</taxon>
        <taxon>Craniata</taxon>
        <taxon>Vertebrata</taxon>
        <taxon>Euteleostomi</taxon>
        <taxon>Lepidosauria</taxon>
        <taxon>Squamata</taxon>
        <taxon>Bifurcata</taxon>
        <taxon>Unidentata</taxon>
        <taxon>Episquamata</taxon>
        <taxon>Laterata</taxon>
        <taxon>Lacertibaenia</taxon>
        <taxon>Lacertidae</taxon>
        <taxon>Podarcis</taxon>
    </lineage>
</organism>
<dbReference type="RefSeq" id="XP_028558139.1">
    <property type="nucleotide sequence ID" value="XM_028702306.1"/>
</dbReference>
<sequence length="371" mass="40429">MRFVVFAEPSRGEHARDAPILMEPGCKRRKTVELNGASTWDVLPVLSERESQSVVLIPAFAAPILDKKEACRLVREVSAAYPLGDHAHLKRVRSCVSAESANPLEMILCLASPRPEQDGSQSLAGLFPDGQVDPRGLGEPFLTLVPAFPPLTRPQYEEASSHWPVSFHENKRISRALSGCLFTPSEKAAMQSHMELAIRAAREGARLSMEPVGAVVVDQASGRVLAAAHDCRRGFNPLLHAAMVCIDLVACGQGGGAYDYKDYPACSFLQPDGDSGHSSSSGDGLPYICTGYDMYLTREPCVMCSMALVHSRIGRVFYGVPSPHGALGTKYHIHRRKDLNHRFEVFRGVLEDQCRSLAHISVPGESRKGSP</sequence>
<comment type="similarity">
    <text evidence="3">Belongs to the cytidine and deoxycytidylate deaminase family. ADAT3 subfamily.</text>
</comment>
<evidence type="ECO:0000256" key="3">
    <source>
        <dbReference type="ARBA" id="ARBA00038160"/>
    </source>
</evidence>
<dbReference type="SUPFAM" id="SSF53927">
    <property type="entry name" value="Cytidine deaminase-like"/>
    <property type="match status" value="1"/>
</dbReference>
<dbReference type="Pfam" id="PF00383">
    <property type="entry name" value="dCMP_cyt_deam_1"/>
    <property type="match status" value="1"/>
</dbReference>
<dbReference type="InterPro" id="IPR002125">
    <property type="entry name" value="CMP_dCMP_dom"/>
</dbReference>
<dbReference type="PANTHER" id="PTHR11079:SF156">
    <property type="entry name" value="INACTIVE TRNA-SPECIFIC ADENOSINE DEAMINASE-LIKE PROTEIN 3-RELATED"/>
    <property type="match status" value="1"/>
</dbReference>
<dbReference type="InterPro" id="IPR016193">
    <property type="entry name" value="Cytidine_deaminase-like"/>
</dbReference>
<dbReference type="CDD" id="cd01285">
    <property type="entry name" value="nucleoside_deaminase"/>
    <property type="match status" value="1"/>
</dbReference>
<dbReference type="SMR" id="A0A670JA13"/>
<dbReference type="Proteomes" id="UP000472272">
    <property type="component" value="Chromosome 13"/>
</dbReference>
<reference evidence="5 6" key="1">
    <citation type="journal article" date="2019" name="Proc. Natl. Acad. Sci. U.S.A.">
        <title>Regulatory changes in pterin and carotenoid genes underlie balanced color polymorphisms in the wall lizard.</title>
        <authorList>
            <person name="Andrade P."/>
            <person name="Pinho C."/>
            <person name="Perez I de Lanuza G."/>
            <person name="Afonso S."/>
            <person name="Brejcha J."/>
            <person name="Rubin C.J."/>
            <person name="Wallerman O."/>
            <person name="Pereira P."/>
            <person name="Sabatino S.J."/>
            <person name="Bellati A."/>
            <person name="Pellitteri-Rosa D."/>
            <person name="Bosakova Z."/>
            <person name="Bunikis I."/>
            <person name="Carretero M.A."/>
            <person name="Feiner N."/>
            <person name="Marsik P."/>
            <person name="Pauperio F."/>
            <person name="Salvi D."/>
            <person name="Soler L."/>
            <person name="While G.M."/>
            <person name="Uller T."/>
            <person name="Font E."/>
            <person name="Andersson L."/>
            <person name="Carneiro M."/>
        </authorList>
    </citation>
    <scope>NUCLEOTIDE SEQUENCE</scope>
</reference>
<proteinExistence type="inferred from homology"/>
<reference evidence="5" key="2">
    <citation type="submission" date="2025-08" db="UniProtKB">
        <authorList>
            <consortium name="Ensembl"/>
        </authorList>
    </citation>
    <scope>IDENTIFICATION</scope>
</reference>
<dbReference type="CTD" id="113179"/>
<dbReference type="GO" id="GO:0008033">
    <property type="term" value="P:tRNA processing"/>
    <property type="evidence" value="ECO:0007669"/>
    <property type="project" value="UniProtKB-KW"/>
</dbReference>
<evidence type="ECO:0000313" key="5">
    <source>
        <dbReference type="Ensembl" id="ENSPMRP00000020042.1"/>
    </source>
</evidence>
<dbReference type="GeneID" id="114581761"/>
<dbReference type="KEGG" id="pmua:114581761"/>
<keyword evidence="2" id="KW-0819">tRNA processing</keyword>
<feature type="domain" description="CMP/dCMP-type deaminase" evidence="4">
    <location>
        <begin position="188"/>
        <end position="346"/>
    </location>
</feature>
<dbReference type="GeneTree" id="ENSGT00390000010706"/>
<reference evidence="5" key="3">
    <citation type="submission" date="2025-09" db="UniProtKB">
        <authorList>
            <consortium name="Ensembl"/>
        </authorList>
    </citation>
    <scope>IDENTIFICATION</scope>
</reference>
<comment type="cofactor">
    <cofactor evidence="1">
        <name>Zn(2+)</name>
        <dbReference type="ChEBI" id="CHEBI:29105"/>
    </cofactor>
</comment>
<name>A0A670JA13_PODMU</name>
<dbReference type="PANTHER" id="PTHR11079">
    <property type="entry name" value="CYTOSINE DEAMINASE FAMILY MEMBER"/>
    <property type="match status" value="1"/>
</dbReference>
<dbReference type="PROSITE" id="PS51747">
    <property type="entry name" value="CYT_DCMP_DEAMINASES_2"/>
    <property type="match status" value="1"/>
</dbReference>
<dbReference type="Gene3D" id="3.40.140.10">
    <property type="entry name" value="Cytidine Deaminase, domain 2"/>
    <property type="match status" value="1"/>
</dbReference>
<evidence type="ECO:0000313" key="6">
    <source>
        <dbReference type="Proteomes" id="UP000472272"/>
    </source>
</evidence>
<dbReference type="GO" id="GO:0005737">
    <property type="term" value="C:cytoplasm"/>
    <property type="evidence" value="ECO:0007669"/>
    <property type="project" value="TreeGrafter"/>
</dbReference>
<evidence type="ECO:0000259" key="4">
    <source>
        <dbReference type="PROSITE" id="PS51747"/>
    </source>
</evidence>
<accession>A0A670JA13</accession>
<keyword evidence="6" id="KW-1185">Reference proteome</keyword>
<protein>
    <submittedName>
        <fullName evidence="5">Adenosine deaminase tRNA specific 3</fullName>
    </submittedName>
</protein>
<dbReference type="OrthoDB" id="3180714at2759"/>
<dbReference type="GO" id="GO:0052717">
    <property type="term" value="F:tRNA-specific adenosine-34 deaminase activity"/>
    <property type="evidence" value="ECO:0007669"/>
    <property type="project" value="TreeGrafter"/>
</dbReference>
<dbReference type="GO" id="GO:0005634">
    <property type="term" value="C:nucleus"/>
    <property type="evidence" value="ECO:0007669"/>
    <property type="project" value="TreeGrafter"/>
</dbReference>
<dbReference type="Ensembl" id="ENSPMRT00000021282.1">
    <property type="protein sequence ID" value="ENSPMRP00000020042.1"/>
    <property type="gene ID" value="ENSPMRG00000013055.1"/>
</dbReference>
<evidence type="ECO:0000256" key="1">
    <source>
        <dbReference type="ARBA" id="ARBA00001947"/>
    </source>
</evidence>
<dbReference type="OMA" id="HMELAIR"/>
<gene>
    <name evidence="5" type="primary">ADAT3</name>
</gene>
<evidence type="ECO:0000256" key="2">
    <source>
        <dbReference type="ARBA" id="ARBA00022694"/>
    </source>
</evidence>
<dbReference type="AlphaFoldDB" id="A0A670JA13"/>